<organism evidence="1">
    <name type="scientific">Rhizophora mucronata</name>
    <name type="common">Asiatic mangrove</name>
    <dbReference type="NCBI Taxonomy" id="61149"/>
    <lineage>
        <taxon>Eukaryota</taxon>
        <taxon>Viridiplantae</taxon>
        <taxon>Streptophyta</taxon>
        <taxon>Embryophyta</taxon>
        <taxon>Tracheophyta</taxon>
        <taxon>Spermatophyta</taxon>
        <taxon>Magnoliopsida</taxon>
        <taxon>eudicotyledons</taxon>
        <taxon>Gunneridae</taxon>
        <taxon>Pentapetalae</taxon>
        <taxon>rosids</taxon>
        <taxon>fabids</taxon>
        <taxon>Malpighiales</taxon>
        <taxon>Rhizophoraceae</taxon>
        <taxon>Rhizophora</taxon>
    </lineage>
</organism>
<proteinExistence type="predicted"/>
<accession>A0A2P2QTH7</accession>
<reference evidence="1" key="1">
    <citation type="submission" date="2018-02" db="EMBL/GenBank/DDBJ databases">
        <title>Rhizophora mucronata_Transcriptome.</title>
        <authorList>
            <person name="Meera S.P."/>
            <person name="Sreeshan A."/>
            <person name="Augustine A."/>
        </authorList>
    </citation>
    <scope>NUCLEOTIDE SEQUENCE</scope>
    <source>
        <tissue evidence="1">Leaf</tissue>
    </source>
</reference>
<dbReference type="EMBL" id="GGEC01089690">
    <property type="protein sequence ID" value="MBX70174.1"/>
    <property type="molecule type" value="Transcribed_RNA"/>
</dbReference>
<protein>
    <submittedName>
        <fullName evidence="1">Uncharacterized protein</fullName>
    </submittedName>
</protein>
<sequence>MMIDYIIFVIC</sequence>
<name>A0A2P2QTH7_RHIMU</name>
<evidence type="ECO:0000313" key="1">
    <source>
        <dbReference type="EMBL" id="MBX70174.1"/>
    </source>
</evidence>